<dbReference type="EMBL" id="QWKX01000069">
    <property type="protein sequence ID" value="RIH75377.1"/>
    <property type="molecule type" value="Genomic_DNA"/>
</dbReference>
<comment type="caution">
    <text evidence="2">The sequence shown here is derived from an EMBL/GenBank/DDBJ whole genome shotgun (WGS) entry which is preliminary data.</text>
</comment>
<name>A0A399DTK4_9DEIN</name>
<dbReference type="RefSeq" id="WP_027887568.1">
    <property type="nucleotide sequence ID" value="NZ_JBHSXZ010000008.1"/>
</dbReference>
<sequence length="74" mass="7999">MRVEWQEVAIVAAIAGIFTLVAQIPQVGFWTALLPSLAMALLAAGAYRLLMPWIIGWAAKGAQPPKTPPDEEKL</sequence>
<keyword evidence="1" id="KW-1133">Transmembrane helix</keyword>
<feature type="transmembrane region" description="Helical" evidence="1">
    <location>
        <begin position="30"/>
        <end position="50"/>
    </location>
</feature>
<keyword evidence="1" id="KW-0472">Membrane</keyword>
<evidence type="ECO:0000313" key="3">
    <source>
        <dbReference type="Proteomes" id="UP000266089"/>
    </source>
</evidence>
<evidence type="ECO:0000256" key="1">
    <source>
        <dbReference type="SAM" id="Phobius"/>
    </source>
</evidence>
<dbReference type="OrthoDB" id="27531at2"/>
<evidence type="ECO:0000313" key="2">
    <source>
        <dbReference type="EMBL" id="RIH75377.1"/>
    </source>
</evidence>
<feature type="transmembrane region" description="Helical" evidence="1">
    <location>
        <begin position="7"/>
        <end position="24"/>
    </location>
</feature>
<organism evidence="2 3">
    <name type="scientific">Meiothermus taiwanensis</name>
    <dbReference type="NCBI Taxonomy" id="172827"/>
    <lineage>
        <taxon>Bacteria</taxon>
        <taxon>Thermotogati</taxon>
        <taxon>Deinococcota</taxon>
        <taxon>Deinococci</taxon>
        <taxon>Thermales</taxon>
        <taxon>Thermaceae</taxon>
        <taxon>Meiothermus</taxon>
    </lineage>
</organism>
<keyword evidence="1" id="KW-0812">Transmembrane</keyword>
<dbReference type="Proteomes" id="UP000266089">
    <property type="component" value="Unassembled WGS sequence"/>
</dbReference>
<gene>
    <name evidence="2" type="ORF">Mcate_02263</name>
</gene>
<accession>A0A399DTK4</accession>
<protein>
    <submittedName>
        <fullName evidence="2">Uncharacterized protein</fullName>
    </submittedName>
</protein>
<proteinExistence type="predicted"/>
<reference evidence="2 3" key="1">
    <citation type="submission" date="2018-08" db="EMBL/GenBank/DDBJ databases">
        <title>Meiothermus cateniformans JCM 15151 genome sequencing project.</title>
        <authorList>
            <person name="Da Costa M.S."/>
            <person name="Albuquerque L."/>
            <person name="Raposo P."/>
            <person name="Froufe H.J.C."/>
            <person name="Barroso C.S."/>
            <person name="Egas C."/>
        </authorList>
    </citation>
    <scope>NUCLEOTIDE SEQUENCE [LARGE SCALE GENOMIC DNA]</scope>
    <source>
        <strain evidence="2 3">JCM 15151</strain>
    </source>
</reference>
<dbReference type="AlphaFoldDB" id="A0A399DTK4"/>